<name>A0A561VRQ6_ACTTI</name>
<keyword evidence="6 12" id="KW-0418">Kinase</keyword>
<keyword evidence="9" id="KW-0472">Membrane</keyword>
<dbReference type="EC" id="2.7.13.3" evidence="2"/>
<dbReference type="InterPro" id="IPR050482">
    <property type="entry name" value="Sensor_HK_TwoCompSys"/>
</dbReference>
<dbReference type="CDD" id="cd16917">
    <property type="entry name" value="HATPase_UhpB-NarQ-NarX-like"/>
    <property type="match status" value="1"/>
</dbReference>
<keyword evidence="8" id="KW-0902">Two-component regulatory system</keyword>
<evidence type="ECO:0000256" key="8">
    <source>
        <dbReference type="ARBA" id="ARBA00023012"/>
    </source>
</evidence>
<feature type="transmembrane region" description="Helical" evidence="9">
    <location>
        <begin position="136"/>
        <end position="160"/>
    </location>
</feature>
<keyword evidence="5" id="KW-0547">Nucleotide-binding</keyword>
<sequence>MGRTRPAAYGGSVSTTSLHAALRDRRYLLTAWPWRSSLFLATTAVVAAPLACGVWLLLLPLLVAVREIGHGRLPDPAVSLLLVVAAVLLAVGAPLTAPGVAAVERRRLRLVDPRPLRGSRPAGLAALLRAEATWRAALYTVLLAVLAPPILVGAGVALLIDTMMLASPLTSGTWQLGAYRVHGGGPASIPVCLVGLLLTPALLYLAGALAAGHAMLLRRLLGAGDPLRDQLSEVAQSRARLADAFDAERRRIERDLHDGAQHRLTSLTLHLGMARLDLPEDSPAAGPLGLAHAQAKELMVVLRDLVHGIRPQVLTDLGLPAALRELAASSPVPVTVDARLSTRPPEGIETTAYFVAAEALTNVAKHAGATRAGVRVRGGGARIDLEIEDDGRGGADPSGGSGLTGLADRVAAAGGRLLLASPAGGPTLLRVELPCPR</sequence>
<feature type="transmembrane region" description="Helical" evidence="9">
    <location>
        <begin position="38"/>
        <end position="65"/>
    </location>
</feature>
<organism evidence="12 13">
    <name type="scientific">Actinoplanes teichomyceticus</name>
    <dbReference type="NCBI Taxonomy" id="1867"/>
    <lineage>
        <taxon>Bacteria</taxon>
        <taxon>Bacillati</taxon>
        <taxon>Actinomycetota</taxon>
        <taxon>Actinomycetes</taxon>
        <taxon>Micromonosporales</taxon>
        <taxon>Micromonosporaceae</taxon>
        <taxon>Actinoplanes</taxon>
    </lineage>
</organism>
<keyword evidence="9" id="KW-0812">Transmembrane</keyword>
<keyword evidence="3" id="KW-0597">Phosphoprotein</keyword>
<dbReference type="Pfam" id="PF07730">
    <property type="entry name" value="HisKA_3"/>
    <property type="match status" value="1"/>
</dbReference>
<evidence type="ECO:0000256" key="6">
    <source>
        <dbReference type="ARBA" id="ARBA00022777"/>
    </source>
</evidence>
<dbReference type="GO" id="GO:0046983">
    <property type="term" value="F:protein dimerization activity"/>
    <property type="evidence" value="ECO:0007669"/>
    <property type="project" value="InterPro"/>
</dbReference>
<reference evidence="12 13" key="1">
    <citation type="submission" date="2019-06" db="EMBL/GenBank/DDBJ databases">
        <title>Sequencing the genomes of 1000 actinobacteria strains.</title>
        <authorList>
            <person name="Klenk H.-P."/>
        </authorList>
    </citation>
    <scope>NUCLEOTIDE SEQUENCE [LARGE SCALE GENOMIC DNA]</scope>
    <source>
        <strain evidence="12 13">DSM 43866</strain>
    </source>
</reference>
<comment type="catalytic activity">
    <reaction evidence="1">
        <text>ATP + protein L-histidine = ADP + protein N-phospho-L-histidine.</text>
        <dbReference type="EC" id="2.7.13.3"/>
    </reaction>
</comment>
<dbReference type="GO" id="GO:0000155">
    <property type="term" value="F:phosphorelay sensor kinase activity"/>
    <property type="evidence" value="ECO:0007669"/>
    <property type="project" value="InterPro"/>
</dbReference>
<feature type="transmembrane region" description="Helical" evidence="9">
    <location>
        <begin position="187"/>
        <end position="211"/>
    </location>
</feature>
<dbReference type="AlphaFoldDB" id="A0A561VRQ6"/>
<dbReference type="Pfam" id="PF13796">
    <property type="entry name" value="Sensor"/>
    <property type="match status" value="1"/>
</dbReference>
<evidence type="ECO:0000259" key="11">
    <source>
        <dbReference type="Pfam" id="PF13796"/>
    </source>
</evidence>
<evidence type="ECO:0000256" key="9">
    <source>
        <dbReference type="SAM" id="Phobius"/>
    </source>
</evidence>
<evidence type="ECO:0000313" key="12">
    <source>
        <dbReference type="EMBL" id="TWG14283.1"/>
    </source>
</evidence>
<evidence type="ECO:0000256" key="1">
    <source>
        <dbReference type="ARBA" id="ARBA00000085"/>
    </source>
</evidence>
<comment type="caution">
    <text evidence="12">The sequence shown here is derived from an EMBL/GenBank/DDBJ whole genome shotgun (WGS) entry which is preliminary data.</text>
</comment>
<dbReference type="InterPro" id="IPR011712">
    <property type="entry name" value="Sig_transdc_His_kin_sub3_dim/P"/>
</dbReference>
<evidence type="ECO:0000259" key="10">
    <source>
        <dbReference type="Pfam" id="PF07730"/>
    </source>
</evidence>
<keyword evidence="7" id="KW-0067">ATP-binding</keyword>
<dbReference type="InterPro" id="IPR025828">
    <property type="entry name" value="Put_sensor_dom"/>
</dbReference>
<evidence type="ECO:0000256" key="7">
    <source>
        <dbReference type="ARBA" id="ARBA00022840"/>
    </source>
</evidence>
<feature type="domain" description="Putative sensor" evidence="11">
    <location>
        <begin position="78"/>
        <end position="221"/>
    </location>
</feature>
<keyword evidence="13" id="KW-1185">Reference proteome</keyword>
<dbReference type="SUPFAM" id="SSF55874">
    <property type="entry name" value="ATPase domain of HSP90 chaperone/DNA topoisomerase II/histidine kinase"/>
    <property type="match status" value="1"/>
</dbReference>
<evidence type="ECO:0000256" key="4">
    <source>
        <dbReference type="ARBA" id="ARBA00022679"/>
    </source>
</evidence>
<evidence type="ECO:0000256" key="2">
    <source>
        <dbReference type="ARBA" id="ARBA00012438"/>
    </source>
</evidence>
<feature type="domain" description="Signal transduction histidine kinase subgroup 3 dimerisation and phosphoacceptor" evidence="10">
    <location>
        <begin position="248"/>
        <end position="314"/>
    </location>
</feature>
<proteinExistence type="predicted"/>
<dbReference type="Gene3D" id="1.20.5.1930">
    <property type="match status" value="1"/>
</dbReference>
<accession>A0A561VRQ6</accession>
<dbReference type="PANTHER" id="PTHR24421">
    <property type="entry name" value="NITRATE/NITRITE SENSOR PROTEIN NARX-RELATED"/>
    <property type="match status" value="1"/>
</dbReference>
<dbReference type="Proteomes" id="UP000320239">
    <property type="component" value="Unassembled WGS sequence"/>
</dbReference>
<gene>
    <name evidence="12" type="ORF">FHX34_104583</name>
</gene>
<keyword evidence="9" id="KW-1133">Transmembrane helix</keyword>
<dbReference type="GO" id="GO:0005524">
    <property type="term" value="F:ATP binding"/>
    <property type="evidence" value="ECO:0007669"/>
    <property type="project" value="UniProtKB-KW"/>
</dbReference>
<keyword evidence="4" id="KW-0808">Transferase</keyword>
<evidence type="ECO:0000256" key="3">
    <source>
        <dbReference type="ARBA" id="ARBA00022553"/>
    </source>
</evidence>
<dbReference type="EMBL" id="VIWY01000004">
    <property type="protein sequence ID" value="TWG14283.1"/>
    <property type="molecule type" value="Genomic_DNA"/>
</dbReference>
<feature type="transmembrane region" description="Helical" evidence="9">
    <location>
        <begin position="77"/>
        <end position="103"/>
    </location>
</feature>
<dbReference type="GO" id="GO:0016020">
    <property type="term" value="C:membrane"/>
    <property type="evidence" value="ECO:0007669"/>
    <property type="project" value="InterPro"/>
</dbReference>
<dbReference type="InterPro" id="IPR036890">
    <property type="entry name" value="HATPase_C_sf"/>
</dbReference>
<dbReference type="PANTHER" id="PTHR24421:SF10">
    <property type="entry name" value="NITRATE_NITRITE SENSOR PROTEIN NARQ"/>
    <property type="match status" value="1"/>
</dbReference>
<protein>
    <recommendedName>
        <fullName evidence="2">histidine kinase</fullName>
        <ecNumber evidence="2">2.7.13.3</ecNumber>
    </recommendedName>
</protein>
<dbReference type="OrthoDB" id="4198152at2"/>
<dbReference type="Gene3D" id="3.30.565.10">
    <property type="entry name" value="Histidine kinase-like ATPase, C-terminal domain"/>
    <property type="match status" value="1"/>
</dbReference>
<evidence type="ECO:0000256" key="5">
    <source>
        <dbReference type="ARBA" id="ARBA00022741"/>
    </source>
</evidence>
<evidence type="ECO:0000313" key="13">
    <source>
        <dbReference type="Proteomes" id="UP000320239"/>
    </source>
</evidence>